<protein>
    <submittedName>
        <fullName evidence="1">Molybdopterin-guanine dinucleotide biosynthesis protein MobC</fullName>
    </submittedName>
</protein>
<comment type="caution">
    <text evidence="1">The sequence shown here is derived from an EMBL/GenBank/DDBJ whole genome shotgun (WGS) entry which is preliminary data.</text>
</comment>
<name>A0A2T6GBE0_9PSED</name>
<dbReference type="RefSeq" id="WP_108546376.1">
    <property type="nucleotide sequence ID" value="NZ_PYJM01000012.1"/>
</dbReference>
<evidence type="ECO:0000313" key="2">
    <source>
        <dbReference type="Proteomes" id="UP000244178"/>
    </source>
</evidence>
<dbReference type="AlphaFoldDB" id="A0A2T6GBE0"/>
<sequence length="118" mass="13527">MAEPKKRNRVLSFRLSDEEFAAFDEKLKASRMSKSEFFREVFINAKVSFNVKAAPPKEYGRLLFLYNKSSNNINQLTHSVHRAYRRGIVSERLYVKLLNSLVNIEALLLAGVNDADSS</sequence>
<dbReference type="InterPro" id="IPR053842">
    <property type="entry name" value="NikA-like"/>
</dbReference>
<organism evidence="1 2">
    <name type="scientific">Pseudomonas protegens</name>
    <dbReference type="NCBI Taxonomy" id="380021"/>
    <lineage>
        <taxon>Bacteria</taxon>
        <taxon>Pseudomonadati</taxon>
        <taxon>Pseudomonadota</taxon>
        <taxon>Gammaproteobacteria</taxon>
        <taxon>Pseudomonadales</taxon>
        <taxon>Pseudomonadaceae</taxon>
        <taxon>Pseudomonas</taxon>
    </lineage>
</organism>
<dbReference type="EMBL" id="PYJM01000012">
    <property type="protein sequence ID" value="PUA41474.1"/>
    <property type="molecule type" value="Genomic_DNA"/>
</dbReference>
<gene>
    <name evidence="1" type="ORF">C5U62_31385</name>
</gene>
<evidence type="ECO:0000313" key="1">
    <source>
        <dbReference type="EMBL" id="PUA41474.1"/>
    </source>
</evidence>
<proteinExistence type="predicted"/>
<dbReference type="Pfam" id="PF21983">
    <property type="entry name" value="NikA-like"/>
    <property type="match status" value="1"/>
</dbReference>
<dbReference type="Proteomes" id="UP000244178">
    <property type="component" value="Unassembled WGS sequence"/>
</dbReference>
<reference evidence="1 2" key="1">
    <citation type="submission" date="2018-03" db="EMBL/GenBank/DDBJ databases">
        <title>Draft genome sequence of the plant growth promoting rhizobacterium Pseudomonas protegens strain BNJ-SS-45 isolated from wheat (Triticum aestivum) rhizosphere.</title>
        <authorList>
            <person name="Bajpai A."/>
            <person name="Shende K."/>
            <person name="Meena N."/>
            <person name="Upadhyayula S.R."/>
            <person name="Suravajhala P."/>
            <person name="Medicherla K.M."/>
            <person name="Johri B.N."/>
        </authorList>
    </citation>
    <scope>NUCLEOTIDE SEQUENCE [LARGE SCALE GENOMIC DNA]</scope>
    <source>
        <strain evidence="1 2">BNJ-SS-45</strain>
    </source>
</reference>
<accession>A0A2T6GBE0</accession>